<dbReference type="GO" id="GO:0016757">
    <property type="term" value="F:glycosyltransferase activity"/>
    <property type="evidence" value="ECO:0007669"/>
    <property type="project" value="InterPro"/>
</dbReference>
<sequence length="368" mass="42622">MQNKNILLITLRSDIGGGSKHLNSVFENLKNEFNFFIASPVDEPFGIKWTAELKEQFFPLPHRKFSLKHFFRLIKYARNNNIRIIHAHGKGAGIYSRLIKLFVPSVKIIFTWHGFHIETYNGLSKLIYILIEKMFSSLTELFINVSESERKACLDYKIYDEKKSFVIYNGIKDEFTSVDKISLRKKLNLPEDKFIVLNISRFDKTKNVKAFVEIASLLQDQSEIFFILAGDGEEKKEILEMIEQRKLKNILLSGFVNNPIEYHQATDIYLSTSLSEGLPYTLLESSMCGKPIVASDVRGNNEIVQNDVNGLLFNLNNTSQAVGHILKIKDDLSYYKILSDNARRIFLDKFAEQKMLFMLKQVYEKYLL</sequence>
<evidence type="ECO:0000259" key="2">
    <source>
        <dbReference type="Pfam" id="PF13439"/>
    </source>
</evidence>
<dbReference type="SUPFAM" id="SSF53756">
    <property type="entry name" value="UDP-Glycosyltransferase/glycogen phosphorylase"/>
    <property type="match status" value="1"/>
</dbReference>
<evidence type="ECO:0000313" key="3">
    <source>
        <dbReference type="EMBL" id="HFI89930.1"/>
    </source>
</evidence>
<dbReference type="PANTHER" id="PTHR45947">
    <property type="entry name" value="SULFOQUINOVOSYL TRANSFERASE SQD2"/>
    <property type="match status" value="1"/>
</dbReference>
<dbReference type="Pfam" id="PF00534">
    <property type="entry name" value="Glycos_transf_1"/>
    <property type="match status" value="1"/>
</dbReference>
<gene>
    <name evidence="3" type="ORF">ENS31_00200</name>
</gene>
<dbReference type="PANTHER" id="PTHR45947:SF3">
    <property type="entry name" value="SULFOQUINOVOSYL TRANSFERASE SQD2"/>
    <property type="match status" value="1"/>
</dbReference>
<accession>A0A7V3E5I0</accession>
<dbReference type="InterPro" id="IPR050194">
    <property type="entry name" value="Glycosyltransferase_grp1"/>
</dbReference>
<organism evidence="3">
    <name type="scientific">Ignavibacterium album</name>
    <dbReference type="NCBI Taxonomy" id="591197"/>
    <lineage>
        <taxon>Bacteria</taxon>
        <taxon>Pseudomonadati</taxon>
        <taxon>Ignavibacteriota</taxon>
        <taxon>Ignavibacteria</taxon>
        <taxon>Ignavibacteriales</taxon>
        <taxon>Ignavibacteriaceae</taxon>
        <taxon>Ignavibacterium</taxon>
    </lineage>
</organism>
<name>A0A7V3E5I0_9BACT</name>
<dbReference type="InterPro" id="IPR028098">
    <property type="entry name" value="Glyco_trans_4-like_N"/>
</dbReference>
<dbReference type="EMBL" id="DSUJ01000002">
    <property type="protein sequence ID" value="HFI89930.1"/>
    <property type="molecule type" value="Genomic_DNA"/>
</dbReference>
<dbReference type="InterPro" id="IPR001296">
    <property type="entry name" value="Glyco_trans_1"/>
</dbReference>
<comment type="caution">
    <text evidence="3">The sequence shown here is derived from an EMBL/GenBank/DDBJ whole genome shotgun (WGS) entry which is preliminary data.</text>
</comment>
<dbReference type="Pfam" id="PF13439">
    <property type="entry name" value="Glyco_transf_4"/>
    <property type="match status" value="1"/>
</dbReference>
<dbReference type="AlphaFoldDB" id="A0A7V3E5I0"/>
<proteinExistence type="predicted"/>
<dbReference type="Gene3D" id="3.40.50.2000">
    <property type="entry name" value="Glycogen Phosphorylase B"/>
    <property type="match status" value="2"/>
</dbReference>
<protein>
    <submittedName>
        <fullName evidence="3">Glycosyltransferase family 1 protein</fullName>
    </submittedName>
</protein>
<evidence type="ECO:0000259" key="1">
    <source>
        <dbReference type="Pfam" id="PF00534"/>
    </source>
</evidence>
<reference evidence="3" key="1">
    <citation type="journal article" date="2020" name="mSystems">
        <title>Genome- and Community-Level Interaction Insights into Carbon Utilization and Element Cycling Functions of Hydrothermarchaeota in Hydrothermal Sediment.</title>
        <authorList>
            <person name="Zhou Z."/>
            <person name="Liu Y."/>
            <person name="Xu W."/>
            <person name="Pan J."/>
            <person name="Luo Z.H."/>
            <person name="Li M."/>
        </authorList>
    </citation>
    <scope>NUCLEOTIDE SEQUENCE [LARGE SCALE GENOMIC DNA]</scope>
    <source>
        <strain evidence="3">SpSt-479</strain>
    </source>
</reference>
<feature type="domain" description="Glycosyl transferase family 1" evidence="1">
    <location>
        <begin position="181"/>
        <end position="344"/>
    </location>
</feature>
<feature type="domain" description="Glycosyltransferase subfamily 4-like N-terminal" evidence="2">
    <location>
        <begin position="42"/>
        <end position="174"/>
    </location>
</feature>
<keyword evidence="3" id="KW-0808">Transferase</keyword>